<evidence type="ECO:0000313" key="2">
    <source>
        <dbReference type="Proteomes" id="UP000011713"/>
    </source>
</evidence>
<dbReference type="HOGENOM" id="CLU_1484710_0_0_1"/>
<dbReference type="Proteomes" id="UP000011713">
    <property type="component" value="Unassembled WGS sequence"/>
</dbReference>
<sequence length="182" mass="20023">MGACQGISFRHRGVNGSRGVHVTSLNRGGNHEGGRDEAHLWRLRCLFFEQMSKFLSAKDVAQYADRLVYVHGTTGLLADVTLCWITPDPRACIVTMLRYARSSESGYFYLRWNVCRSCEPSLGFDGVVACQVLSKAVGGVRACLLALHDHSSCVSLLLCTVRKGSTSQLAVRTLVSRRETPS</sequence>
<protein>
    <submittedName>
        <fullName evidence="1">Uncharacterized protein</fullName>
    </submittedName>
</protein>
<keyword evidence="2" id="KW-1185">Reference proteome</keyword>
<dbReference type="InParanoid" id="M4C096"/>
<name>M4C096_HYAAE</name>
<evidence type="ECO:0000313" key="1">
    <source>
        <dbReference type="EnsemblProtists" id="HpaP812276"/>
    </source>
</evidence>
<organism evidence="1 2">
    <name type="scientific">Hyaloperonospora arabidopsidis (strain Emoy2)</name>
    <name type="common">Downy mildew agent</name>
    <name type="synonym">Peronospora arabidopsidis</name>
    <dbReference type="NCBI Taxonomy" id="559515"/>
    <lineage>
        <taxon>Eukaryota</taxon>
        <taxon>Sar</taxon>
        <taxon>Stramenopiles</taxon>
        <taxon>Oomycota</taxon>
        <taxon>Peronosporomycetes</taxon>
        <taxon>Peronosporales</taxon>
        <taxon>Peronosporaceae</taxon>
        <taxon>Hyaloperonospora</taxon>
    </lineage>
</organism>
<accession>M4C096</accession>
<reference evidence="2" key="1">
    <citation type="journal article" date="2010" name="Science">
        <title>Signatures of adaptation to obligate biotrophy in the Hyaloperonospora arabidopsidis genome.</title>
        <authorList>
            <person name="Baxter L."/>
            <person name="Tripathy S."/>
            <person name="Ishaque N."/>
            <person name="Boot N."/>
            <person name="Cabral A."/>
            <person name="Kemen E."/>
            <person name="Thines M."/>
            <person name="Ah-Fong A."/>
            <person name="Anderson R."/>
            <person name="Badejoko W."/>
            <person name="Bittner-Eddy P."/>
            <person name="Boore J.L."/>
            <person name="Chibucos M.C."/>
            <person name="Coates M."/>
            <person name="Dehal P."/>
            <person name="Delehaunty K."/>
            <person name="Dong S."/>
            <person name="Downton P."/>
            <person name="Dumas B."/>
            <person name="Fabro G."/>
            <person name="Fronick C."/>
            <person name="Fuerstenberg S.I."/>
            <person name="Fulton L."/>
            <person name="Gaulin E."/>
            <person name="Govers F."/>
            <person name="Hughes L."/>
            <person name="Humphray S."/>
            <person name="Jiang R.H."/>
            <person name="Judelson H."/>
            <person name="Kamoun S."/>
            <person name="Kyung K."/>
            <person name="Meijer H."/>
            <person name="Minx P."/>
            <person name="Morris P."/>
            <person name="Nelson J."/>
            <person name="Phuntumart V."/>
            <person name="Qutob D."/>
            <person name="Rehmany A."/>
            <person name="Rougon-Cardoso A."/>
            <person name="Ryden P."/>
            <person name="Torto-Alalibo T."/>
            <person name="Studholme D."/>
            <person name="Wang Y."/>
            <person name="Win J."/>
            <person name="Wood J."/>
            <person name="Clifton S.W."/>
            <person name="Rogers J."/>
            <person name="Van den Ackerveken G."/>
            <person name="Jones J.D."/>
            <person name="McDowell J.M."/>
            <person name="Beynon J."/>
            <person name="Tyler B.M."/>
        </authorList>
    </citation>
    <scope>NUCLEOTIDE SEQUENCE [LARGE SCALE GENOMIC DNA]</scope>
    <source>
        <strain evidence="2">Emoy2</strain>
    </source>
</reference>
<dbReference type="AlphaFoldDB" id="M4C096"/>
<dbReference type="VEuPathDB" id="FungiDB:HpaG812276"/>
<reference evidence="1" key="2">
    <citation type="submission" date="2015-06" db="UniProtKB">
        <authorList>
            <consortium name="EnsemblProtists"/>
        </authorList>
    </citation>
    <scope>IDENTIFICATION</scope>
    <source>
        <strain evidence="1">Emoy2</strain>
    </source>
</reference>
<dbReference type="EMBL" id="JH598072">
    <property type="status" value="NOT_ANNOTATED_CDS"/>
    <property type="molecule type" value="Genomic_DNA"/>
</dbReference>
<proteinExistence type="predicted"/>
<dbReference type="EnsemblProtists" id="HpaT812276">
    <property type="protein sequence ID" value="HpaP812276"/>
    <property type="gene ID" value="HpaG812276"/>
</dbReference>